<name>A0A2H3JDD4_WOLCO</name>
<proteinExistence type="predicted"/>
<dbReference type="EMBL" id="KB468053">
    <property type="protein sequence ID" value="PCH40216.1"/>
    <property type="molecule type" value="Genomic_DNA"/>
</dbReference>
<protein>
    <submittedName>
        <fullName evidence="1">Uncharacterized protein</fullName>
    </submittedName>
</protein>
<dbReference type="AlphaFoldDB" id="A0A2H3JDD4"/>
<evidence type="ECO:0000313" key="2">
    <source>
        <dbReference type="Proteomes" id="UP000218811"/>
    </source>
</evidence>
<organism evidence="1 2">
    <name type="scientific">Wolfiporia cocos (strain MD-104)</name>
    <name type="common">Brown rot fungus</name>
    <dbReference type="NCBI Taxonomy" id="742152"/>
    <lineage>
        <taxon>Eukaryota</taxon>
        <taxon>Fungi</taxon>
        <taxon>Dikarya</taxon>
        <taxon>Basidiomycota</taxon>
        <taxon>Agaricomycotina</taxon>
        <taxon>Agaricomycetes</taxon>
        <taxon>Polyporales</taxon>
        <taxon>Phaeolaceae</taxon>
        <taxon>Wolfiporia</taxon>
    </lineage>
</organism>
<sequence length="114" mass="12557">MLDKDTTQDVANCYWRGFANSDHSAPIMIPTGAYPQPYASVEVTTTFLHAGEKSESEDSELSLPIIIDSEENWDLLHKLLVLRHKKRGDISNQHTDVPICLGTSAGYCAMSACS</sequence>
<dbReference type="Proteomes" id="UP000218811">
    <property type="component" value="Unassembled WGS sequence"/>
</dbReference>
<evidence type="ECO:0000313" key="1">
    <source>
        <dbReference type="EMBL" id="PCH40216.1"/>
    </source>
</evidence>
<reference evidence="1 2" key="1">
    <citation type="journal article" date="2012" name="Science">
        <title>The Paleozoic origin of enzymatic lignin decomposition reconstructed from 31 fungal genomes.</title>
        <authorList>
            <person name="Floudas D."/>
            <person name="Binder M."/>
            <person name="Riley R."/>
            <person name="Barry K."/>
            <person name="Blanchette R.A."/>
            <person name="Henrissat B."/>
            <person name="Martinez A.T."/>
            <person name="Otillar R."/>
            <person name="Spatafora J.W."/>
            <person name="Yadav J.S."/>
            <person name="Aerts A."/>
            <person name="Benoit I."/>
            <person name="Boyd A."/>
            <person name="Carlson A."/>
            <person name="Copeland A."/>
            <person name="Coutinho P.M."/>
            <person name="de Vries R.P."/>
            <person name="Ferreira P."/>
            <person name="Findley K."/>
            <person name="Foster B."/>
            <person name="Gaskell J."/>
            <person name="Glotzer D."/>
            <person name="Gorecki P."/>
            <person name="Heitman J."/>
            <person name="Hesse C."/>
            <person name="Hori C."/>
            <person name="Igarashi K."/>
            <person name="Jurgens J.A."/>
            <person name="Kallen N."/>
            <person name="Kersten P."/>
            <person name="Kohler A."/>
            <person name="Kuees U."/>
            <person name="Kumar T.K.A."/>
            <person name="Kuo A."/>
            <person name="LaButti K."/>
            <person name="Larrondo L.F."/>
            <person name="Lindquist E."/>
            <person name="Ling A."/>
            <person name="Lombard V."/>
            <person name="Lucas S."/>
            <person name="Lundell T."/>
            <person name="Martin R."/>
            <person name="McLaughlin D.J."/>
            <person name="Morgenstern I."/>
            <person name="Morin E."/>
            <person name="Murat C."/>
            <person name="Nagy L.G."/>
            <person name="Nolan M."/>
            <person name="Ohm R.A."/>
            <person name="Patyshakuliyeva A."/>
            <person name="Rokas A."/>
            <person name="Ruiz-Duenas F.J."/>
            <person name="Sabat G."/>
            <person name="Salamov A."/>
            <person name="Samejima M."/>
            <person name="Schmutz J."/>
            <person name="Slot J.C."/>
            <person name="St John F."/>
            <person name="Stenlid J."/>
            <person name="Sun H."/>
            <person name="Sun S."/>
            <person name="Syed K."/>
            <person name="Tsang A."/>
            <person name="Wiebenga A."/>
            <person name="Young D."/>
            <person name="Pisabarro A."/>
            <person name="Eastwood D.C."/>
            <person name="Martin F."/>
            <person name="Cullen D."/>
            <person name="Grigoriev I.V."/>
            <person name="Hibbett D.S."/>
        </authorList>
    </citation>
    <scope>NUCLEOTIDE SEQUENCE [LARGE SCALE GENOMIC DNA]</scope>
    <source>
        <strain evidence="1 2">MD-104</strain>
    </source>
</reference>
<accession>A0A2H3JDD4</accession>
<gene>
    <name evidence="1" type="ORF">WOLCODRAFT_150252</name>
</gene>
<keyword evidence="2" id="KW-1185">Reference proteome</keyword>